<dbReference type="PANTHER" id="PTHR44313">
    <property type="entry name" value="DNAJ HOMOLOG SUBFAMILY C MEMBER 17"/>
    <property type="match status" value="1"/>
</dbReference>
<dbReference type="AlphaFoldDB" id="A0A0N1H2Z7"/>
<feature type="compositionally biased region" description="Polar residues" evidence="6">
    <location>
        <begin position="136"/>
        <end position="147"/>
    </location>
</feature>
<dbReference type="RefSeq" id="XP_017999169.1">
    <property type="nucleotide sequence ID" value="XM_018144820.1"/>
</dbReference>
<evidence type="ECO:0000256" key="3">
    <source>
        <dbReference type="ARBA" id="ARBA00022490"/>
    </source>
</evidence>
<dbReference type="InterPro" id="IPR036869">
    <property type="entry name" value="J_dom_sf"/>
</dbReference>
<dbReference type="OrthoDB" id="442087at2759"/>
<name>A0A0N1H2Z7_9EURO</name>
<dbReference type="SUPFAM" id="SSF46565">
    <property type="entry name" value="Chaperone J-domain"/>
    <property type="match status" value="1"/>
</dbReference>
<keyword evidence="3" id="KW-0963">Cytoplasm</keyword>
<dbReference type="PROSITE" id="PS50076">
    <property type="entry name" value="DNAJ_2"/>
    <property type="match status" value="1"/>
</dbReference>
<evidence type="ECO:0000256" key="4">
    <source>
        <dbReference type="ARBA" id="ARBA00023186"/>
    </source>
</evidence>
<dbReference type="Proteomes" id="UP000038010">
    <property type="component" value="Unassembled WGS sequence"/>
</dbReference>
<dbReference type="GO" id="GO:0005681">
    <property type="term" value="C:spliceosomal complex"/>
    <property type="evidence" value="ECO:0007669"/>
    <property type="project" value="TreeGrafter"/>
</dbReference>
<dbReference type="PANTHER" id="PTHR44313:SF1">
    <property type="entry name" value="DNAJ HOMOLOG SUBFAMILY C MEMBER 17"/>
    <property type="match status" value="1"/>
</dbReference>
<evidence type="ECO:0000256" key="6">
    <source>
        <dbReference type="SAM" id="MobiDB-lite"/>
    </source>
</evidence>
<dbReference type="GO" id="GO:0000390">
    <property type="term" value="P:spliceosomal complex disassembly"/>
    <property type="evidence" value="ECO:0007669"/>
    <property type="project" value="TreeGrafter"/>
</dbReference>
<dbReference type="VEuPathDB" id="FungiDB:AB675_4666"/>
<dbReference type="STRING" id="1664694.A0A0N1H2Z7"/>
<dbReference type="Gene3D" id="1.10.287.110">
    <property type="entry name" value="DnaJ domain"/>
    <property type="match status" value="1"/>
</dbReference>
<comment type="subcellular location">
    <subcellularLocation>
        <location evidence="2">Cytoplasm</location>
    </subcellularLocation>
    <subcellularLocation>
        <location evidence="1">Nucleus</location>
    </subcellularLocation>
</comment>
<dbReference type="GeneID" id="28736700"/>
<proteinExistence type="predicted"/>
<evidence type="ECO:0000259" key="7">
    <source>
        <dbReference type="PROSITE" id="PS50076"/>
    </source>
</evidence>
<evidence type="ECO:0000313" key="9">
    <source>
        <dbReference type="Proteomes" id="UP000038010"/>
    </source>
</evidence>
<organism evidence="8 9">
    <name type="scientific">Cyphellophora attinorum</name>
    <dbReference type="NCBI Taxonomy" id="1664694"/>
    <lineage>
        <taxon>Eukaryota</taxon>
        <taxon>Fungi</taxon>
        <taxon>Dikarya</taxon>
        <taxon>Ascomycota</taxon>
        <taxon>Pezizomycotina</taxon>
        <taxon>Eurotiomycetes</taxon>
        <taxon>Chaetothyriomycetidae</taxon>
        <taxon>Chaetothyriales</taxon>
        <taxon>Cyphellophoraceae</taxon>
        <taxon>Cyphellophora</taxon>
    </lineage>
</organism>
<dbReference type="SMART" id="SM00271">
    <property type="entry name" value="DnaJ"/>
    <property type="match status" value="1"/>
</dbReference>
<feature type="domain" description="J" evidence="7">
    <location>
        <begin position="15"/>
        <end position="80"/>
    </location>
</feature>
<keyword evidence="9" id="KW-1185">Reference proteome</keyword>
<keyword evidence="4" id="KW-0143">Chaperone</keyword>
<feature type="region of interest" description="Disordered" evidence="6">
    <location>
        <begin position="131"/>
        <end position="159"/>
    </location>
</feature>
<dbReference type="GO" id="GO:0005737">
    <property type="term" value="C:cytoplasm"/>
    <property type="evidence" value="ECO:0007669"/>
    <property type="project" value="UniProtKB-SubCell"/>
</dbReference>
<dbReference type="InterPro" id="IPR001623">
    <property type="entry name" value="DnaJ_domain"/>
</dbReference>
<gene>
    <name evidence="8" type="ORF">AB675_4666</name>
</gene>
<protein>
    <recommendedName>
        <fullName evidence="7">J domain-containing protein</fullName>
    </recommendedName>
</protein>
<evidence type="ECO:0000256" key="2">
    <source>
        <dbReference type="ARBA" id="ARBA00004496"/>
    </source>
</evidence>
<dbReference type="InterPro" id="IPR052094">
    <property type="entry name" value="Pre-mRNA-splicing_ERAD"/>
</dbReference>
<evidence type="ECO:0000256" key="5">
    <source>
        <dbReference type="ARBA" id="ARBA00023242"/>
    </source>
</evidence>
<comment type="caution">
    <text evidence="8">The sequence shown here is derived from an EMBL/GenBank/DDBJ whole genome shotgun (WGS) entry which is preliminary data.</text>
</comment>
<evidence type="ECO:0000256" key="1">
    <source>
        <dbReference type="ARBA" id="ARBA00004123"/>
    </source>
</evidence>
<evidence type="ECO:0000313" key="8">
    <source>
        <dbReference type="EMBL" id="KPI39206.1"/>
    </source>
</evidence>
<dbReference type="EMBL" id="LFJN01000016">
    <property type="protein sequence ID" value="KPI39206.1"/>
    <property type="molecule type" value="Genomic_DNA"/>
</dbReference>
<reference evidence="8 9" key="1">
    <citation type="submission" date="2015-06" db="EMBL/GenBank/DDBJ databases">
        <title>Draft genome of the ant-associated black yeast Phialophora attae CBS 131958.</title>
        <authorList>
            <person name="Moreno L.F."/>
            <person name="Stielow B.J."/>
            <person name="de Hoog S."/>
            <person name="Vicente V.A."/>
            <person name="Weiss V.A."/>
            <person name="de Vries M."/>
            <person name="Cruz L.M."/>
            <person name="Souza E.M."/>
        </authorList>
    </citation>
    <scope>NUCLEOTIDE SEQUENCE [LARGE SCALE GENOMIC DNA]</scope>
    <source>
        <strain evidence="8 9">CBS 131958</strain>
    </source>
</reference>
<keyword evidence="5" id="KW-0539">Nucleus</keyword>
<dbReference type="CDD" id="cd06257">
    <property type="entry name" value="DnaJ"/>
    <property type="match status" value="1"/>
</dbReference>
<accession>A0A0N1H2Z7</accession>
<dbReference type="Pfam" id="PF00226">
    <property type="entry name" value="DnaJ"/>
    <property type="match status" value="1"/>
</dbReference>
<sequence length="413" mass="45691">MSSSTFPPINGMFPRYYDLLEVHQNAAKQEIISSWRHLQLRNHPDKAGNAPEQVEKAAAINHAKDILTDNVQRAEYDRELAAEEARIAAAAAAAERQAEWAAAAAEADARSRGFGSTTNFGFNFGYEEASEPLFPQPTTNDENSNTAEDIPPRSDSASPGCTRVLASCPTHAHIPPYSPHLSDRAFGNPDYIDRSTGTAIPFQHFSPPASAYTAEFPHNGTKPTSAGWFAARSGCWKLHLEHQKAVDLAVECCDHAVLLSQRVVALRSELIFLEVREGLERRTAATYLVVELCHWAAAGYKYAKNSIDGSVRMRVEDAVPVLWAVHEQLLALGMCLRQALTAVNGYLADMDGEWLRGFLDGWDALVVVPEVLREGWKDVWERGRVDGLEGANWRRSEWEGWPVGGLVVRRMEG</sequence>